<protein>
    <recommendedName>
        <fullName evidence="3">Retrotransposon gag domain-containing protein</fullName>
    </recommendedName>
</protein>
<dbReference type="PANTHER" id="PTHR33198:SF20">
    <property type="entry name" value="RETROTRANSPOSON GAG DOMAIN-CONTAINING PROTEIN"/>
    <property type="match status" value="1"/>
</dbReference>
<proteinExistence type="predicted"/>
<dbReference type="Proteomes" id="UP001178461">
    <property type="component" value="Chromosome 13"/>
</dbReference>
<dbReference type="PANTHER" id="PTHR33198">
    <property type="entry name" value="ANK_REP_REGION DOMAIN-CONTAINING PROTEIN-RELATED"/>
    <property type="match status" value="1"/>
</dbReference>
<keyword evidence="2" id="KW-1185">Reference proteome</keyword>
<gene>
    <name evidence="1" type="ORF">PODLI_1B008555</name>
</gene>
<evidence type="ECO:0000313" key="2">
    <source>
        <dbReference type="Proteomes" id="UP001178461"/>
    </source>
</evidence>
<dbReference type="EMBL" id="OX395138">
    <property type="protein sequence ID" value="CAI5791222.1"/>
    <property type="molecule type" value="Genomic_DNA"/>
</dbReference>
<reference evidence="1" key="1">
    <citation type="submission" date="2022-12" db="EMBL/GenBank/DDBJ databases">
        <authorList>
            <person name="Alioto T."/>
            <person name="Alioto T."/>
            <person name="Gomez Garrido J."/>
        </authorList>
    </citation>
    <scope>NUCLEOTIDE SEQUENCE</scope>
</reference>
<evidence type="ECO:0008006" key="3">
    <source>
        <dbReference type="Google" id="ProtNLM"/>
    </source>
</evidence>
<dbReference type="AlphaFoldDB" id="A0AA35L7I1"/>
<organism evidence="1 2">
    <name type="scientific">Podarcis lilfordi</name>
    <name type="common">Lilford's wall lizard</name>
    <dbReference type="NCBI Taxonomy" id="74358"/>
    <lineage>
        <taxon>Eukaryota</taxon>
        <taxon>Metazoa</taxon>
        <taxon>Chordata</taxon>
        <taxon>Craniata</taxon>
        <taxon>Vertebrata</taxon>
        <taxon>Euteleostomi</taxon>
        <taxon>Lepidosauria</taxon>
        <taxon>Squamata</taxon>
        <taxon>Bifurcata</taxon>
        <taxon>Unidentata</taxon>
        <taxon>Episquamata</taxon>
        <taxon>Laterata</taxon>
        <taxon>Lacertibaenia</taxon>
        <taxon>Lacertidae</taxon>
        <taxon>Podarcis</taxon>
    </lineage>
</organism>
<name>A0AA35L7I1_9SAUR</name>
<accession>A0AA35L7I1</accession>
<sequence length="225" mass="26403">MALLVPPEDLKMNGDLEETWPLFKQRFLLYMKATGAAQWPSDQKVALFLTVAGPEALQVYNSFQLDPAEEEDFEVVLARFERHCVPRRSEAYERFLFRTRFQEPHESLEDFLADLQRKCRFCNFGAQRESLVRDQVVLGCQDGLARQQLLQEDGLTLEGAVRICRLAEEEKNKEAQTELRMAEKRRGQVSKWKVRRVRSLGNRMDSCWQQQCDDCLRKETFKTYV</sequence>
<evidence type="ECO:0000313" key="1">
    <source>
        <dbReference type="EMBL" id="CAI5791222.1"/>
    </source>
</evidence>